<dbReference type="InterPro" id="IPR046848">
    <property type="entry name" value="E_motif"/>
</dbReference>
<dbReference type="Gramene" id="Pp3c4_16600V3.2">
    <property type="protein sequence ID" value="Pp3c4_16600V3.2"/>
    <property type="gene ID" value="Pp3c4_16600"/>
</dbReference>
<dbReference type="Gene3D" id="1.25.40.10">
    <property type="entry name" value="Tetratricopeptide repeat domain"/>
    <property type="match status" value="5"/>
</dbReference>
<dbReference type="FunFam" id="1.25.40.10:FF:001554">
    <property type="entry name" value="Predicted protein"/>
    <property type="match status" value="1"/>
</dbReference>
<dbReference type="KEGG" id="ppp:112281615"/>
<dbReference type="Pfam" id="PF13041">
    <property type="entry name" value="PPR_2"/>
    <property type="match status" value="4"/>
</dbReference>
<feature type="repeat" description="PPR" evidence="2">
    <location>
        <begin position="434"/>
        <end position="464"/>
    </location>
</feature>
<evidence type="ECO:0000256" key="1">
    <source>
        <dbReference type="ARBA" id="ARBA00022737"/>
    </source>
</evidence>
<name>A0A2K1KNS0_PHYPA</name>
<dbReference type="SUPFAM" id="SSF48452">
    <property type="entry name" value="TPR-like"/>
    <property type="match status" value="1"/>
</dbReference>
<dbReference type="AlphaFoldDB" id="A0A2K1KNS0"/>
<evidence type="ECO:0000313" key="6">
    <source>
        <dbReference type="Proteomes" id="UP000006727"/>
    </source>
</evidence>
<keyword evidence="6" id="KW-1185">Reference proteome</keyword>
<dbReference type="InterPro" id="IPR011990">
    <property type="entry name" value="TPR-like_helical_dom_sf"/>
</dbReference>
<dbReference type="FunCoup" id="A0A2K1KNS0">
    <property type="interactions" value="457"/>
</dbReference>
<sequence>MSFCFLPTRLWNSRVTQLLCGRSMIMFNRYQSNADTLASSLTTPVVSHDQMPGNAGFRKVETLANSRDVSVLCKTGRLKEALGIMNTMILQGTRVYSDVFRGLLQECARLRSLEQGREVHAAILKSGIQPNRYLENTLLSMYAKCGSLTDARRVFDSIRDRNIVSWTAMIEAFVAGNKNLEAFKCYETMKLAGCKPDKVTFVSLLNAFTNPELLQLGQKVHMEIVEAGLELEPRVGTSLVGMYAKCGDISKARVIFDRLPEKNVVTWTLLIAGYAQQGQVDVALELLETMQQAEVAPNKITFASILQGCTTPAALEHGKKVHRYIIQSGYGRELWVVNSLITMYCKCGGLEEARKLFSDLPHRDVVTWTAMVTGYAQLGFHDEAINLFRRMQQQGIKPDKMTFTSVLTSCSSPAFLQEGKRIHQQLVHAGYNLDVYLQSALVSMYAKCGSMDDASLVFNQMSERNVVAWTAIITGCAQHGRCREALEYFDQMKKQGIKPDKVTFTSVLSACTHVGLVEEGRKHFRSMYLDYGIKPMVEHYSCFVDLLGRAGHLEEAENVILSMPFIPGPSVWGALLSACRVHSDVERGERAAENVLKLDPDDDGAYVALSSIYAAAGRYEDAEKVRQVMEKRDVVKEPGQSWIEVDGKVHVFHVEDKSHPESEQIYVELGKLTEQIKEMGYVPDTRFVLHDVDEEQKERILFSHSERLAITYGLMKTPPGMPIRIVKNLRVCGDCHTATKFISKVVGREIIARDAQRFHHFADGVCSCGDFW</sequence>
<dbReference type="NCBIfam" id="TIGR00756">
    <property type="entry name" value="PPR"/>
    <property type="match status" value="6"/>
</dbReference>
<dbReference type="GO" id="GO:0008270">
    <property type="term" value="F:zinc ion binding"/>
    <property type="evidence" value="ECO:0007669"/>
    <property type="project" value="InterPro"/>
</dbReference>
<dbReference type="PaxDb" id="3218-PP1S13_264V6.1"/>
<dbReference type="FunFam" id="1.25.40.10:FF:000031">
    <property type="entry name" value="Pentatricopeptide repeat-containing protein mitochondrial"/>
    <property type="match status" value="2"/>
</dbReference>
<dbReference type="PANTHER" id="PTHR24015:SF548">
    <property type="entry name" value="OS08G0340900 PROTEIN"/>
    <property type="match status" value="1"/>
</dbReference>
<protein>
    <recommendedName>
        <fullName evidence="3">DYW domain-containing protein</fullName>
    </recommendedName>
</protein>
<dbReference type="Pfam" id="PF01535">
    <property type="entry name" value="PPR"/>
    <property type="match status" value="3"/>
</dbReference>
<dbReference type="InterPro" id="IPR046849">
    <property type="entry name" value="E2_motif"/>
</dbReference>
<dbReference type="FunFam" id="1.25.40.10:FF:000366">
    <property type="entry name" value="Pentatricopeptide (PPR) repeat-containing protein"/>
    <property type="match status" value="1"/>
</dbReference>
<keyword evidence="1" id="KW-0677">Repeat</keyword>
<dbReference type="Pfam" id="PF20430">
    <property type="entry name" value="Eplus_motif"/>
    <property type="match status" value="1"/>
</dbReference>
<evidence type="ECO:0000259" key="3">
    <source>
        <dbReference type="Pfam" id="PF14432"/>
    </source>
</evidence>
<dbReference type="OrthoDB" id="185373at2759"/>
<dbReference type="Proteomes" id="UP000006727">
    <property type="component" value="Chromosome 4"/>
</dbReference>
<dbReference type="PANTHER" id="PTHR24015">
    <property type="entry name" value="OS07G0578800 PROTEIN-RELATED"/>
    <property type="match status" value="1"/>
</dbReference>
<accession>A0A2K1KNS0</accession>
<feature type="repeat" description="PPR" evidence="2">
    <location>
        <begin position="500"/>
        <end position="535"/>
    </location>
</feature>
<evidence type="ECO:0000313" key="4">
    <source>
        <dbReference type="EMBL" id="PNR55420.1"/>
    </source>
</evidence>
<organism evidence="4">
    <name type="scientific">Physcomitrium patens</name>
    <name type="common">Spreading-leaved earth moss</name>
    <name type="synonym">Physcomitrella patens</name>
    <dbReference type="NCBI Taxonomy" id="3218"/>
    <lineage>
        <taxon>Eukaryota</taxon>
        <taxon>Viridiplantae</taxon>
        <taxon>Streptophyta</taxon>
        <taxon>Embryophyta</taxon>
        <taxon>Bryophyta</taxon>
        <taxon>Bryophytina</taxon>
        <taxon>Bryopsida</taxon>
        <taxon>Funariidae</taxon>
        <taxon>Funariales</taxon>
        <taxon>Funariaceae</taxon>
        <taxon>Physcomitrium</taxon>
    </lineage>
</organism>
<dbReference type="Pfam" id="PF14432">
    <property type="entry name" value="DYW_deaminase"/>
    <property type="match status" value="1"/>
</dbReference>
<feature type="repeat" description="PPR" evidence="2">
    <location>
        <begin position="263"/>
        <end position="297"/>
    </location>
</feature>
<reference evidence="4 6" key="1">
    <citation type="journal article" date="2008" name="Science">
        <title>The Physcomitrella genome reveals evolutionary insights into the conquest of land by plants.</title>
        <authorList>
            <person name="Rensing S."/>
            <person name="Lang D."/>
            <person name="Zimmer A."/>
            <person name="Terry A."/>
            <person name="Salamov A."/>
            <person name="Shapiro H."/>
            <person name="Nishiyama T."/>
            <person name="Perroud P.-F."/>
            <person name="Lindquist E."/>
            <person name="Kamisugi Y."/>
            <person name="Tanahashi T."/>
            <person name="Sakakibara K."/>
            <person name="Fujita T."/>
            <person name="Oishi K."/>
            <person name="Shin-I T."/>
            <person name="Kuroki Y."/>
            <person name="Toyoda A."/>
            <person name="Suzuki Y."/>
            <person name="Hashimoto A."/>
            <person name="Yamaguchi K."/>
            <person name="Sugano A."/>
            <person name="Kohara Y."/>
            <person name="Fujiyama A."/>
            <person name="Anterola A."/>
            <person name="Aoki S."/>
            <person name="Ashton N."/>
            <person name="Barbazuk W.B."/>
            <person name="Barker E."/>
            <person name="Bennetzen J."/>
            <person name="Bezanilla M."/>
            <person name="Blankenship R."/>
            <person name="Cho S.H."/>
            <person name="Dutcher S."/>
            <person name="Estelle M."/>
            <person name="Fawcett J.A."/>
            <person name="Gundlach H."/>
            <person name="Hanada K."/>
            <person name="Heyl A."/>
            <person name="Hicks K.A."/>
            <person name="Hugh J."/>
            <person name="Lohr M."/>
            <person name="Mayer K."/>
            <person name="Melkozernov A."/>
            <person name="Murata T."/>
            <person name="Nelson D."/>
            <person name="Pils B."/>
            <person name="Prigge M."/>
            <person name="Reiss B."/>
            <person name="Renner T."/>
            <person name="Rombauts S."/>
            <person name="Rushton P."/>
            <person name="Sanderfoot A."/>
            <person name="Schween G."/>
            <person name="Shiu S.-H."/>
            <person name="Stueber K."/>
            <person name="Theodoulou F.L."/>
            <person name="Tu H."/>
            <person name="Van de Peer Y."/>
            <person name="Verrier P.J."/>
            <person name="Waters E."/>
            <person name="Wood A."/>
            <person name="Yang L."/>
            <person name="Cove D."/>
            <person name="Cuming A."/>
            <person name="Hasebe M."/>
            <person name="Lucas S."/>
            <person name="Mishler D.B."/>
            <person name="Reski R."/>
            <person name="Grigoriev I."/>
            <person name="Quatrano R.S."/>
            <person name="Boore J.L."/>
        </authorList>
    </citation>
    <scope>NUCLEOTIDE SEQUENCE [LARGE SCALE GENOMIC DNA]</scope>
    <source>
        <strain evidence="5 6">cv. Gransden 2004</strain>
    </source>
</reference>
<evidence type="ECO:0000256" key="2">
    <source>
        <dbReference type="PROSITE-ProRule" id="PRU00708"/>
    </source>
</evidence>
<gene>
    <name evidence="5" type="primary">LOC112281615</name>
    <name evidence="4" type="ORF">PHYPA_006317</name>
</gene>
<feature type="repeat" description="PPR" evidence="2">
    <location>
        <begin position="465"/>
        <end position="499"/>
    </location>
</feature>
<dbReference type="InterPro" id="IPR032867">
    <property type="entry name" value="DYW_dom"/>
</dbReference>
<evidence type="ECO:0000313" key="5">
    <source>
        <dbReference type="EnsemblPlants" id="Pp3c4_16600V3.1"/>
    </source>
</evidence>
<feature type="domain" description="DYW" evidence="3">
    <location>
        <begin position="680"/>
        <end position="772"/>
    </location>
</feature>
<dbReference type="Pfam" id="PF20431">
    <property type="entry name" value="E_motif"/>
    <property type="match status" value="1"/>
</dbReference>
<dbReference type="InterPro" id="IPR046960">
    <property type="entry name" value="PPR_At4g14850-like_plant"/>
</dbReference>
<dbReference type="InterPro" id="IPR002885">
    <property type="entry name" value="PPR_rpt"/>
</dbReference>
<dbReference type="EMBL" id="ABEU02000004">
    <property type="protein sequence ID" value="PNR55420.1"/>
    <property type="molecule type" value="Genomic_DNA"/>
</dbReference>
<reference evidence="4 6" key="2">
    <citation type="journal article" date="2018" name="Plant J.">
        <title>The Physcomitrella patens chromosome-scale assembly reveals moss genome structure and evolution.</title>
        <authorList>
            <person name="Lang D."/>
            <person name="Ullrich K.K."/>
            <person name="Murat F."/>
            <person name="Fuchs J."/>
            <person name="Jenkins J."/>
            <person name="Haas F.B."/>
            <person name="Piednoel M."/>
            <person name="Gundlach H."/>
            <person name="Van Bel M."/>
            <person name="Meyberg R."/>
            <person name="Vives C."/>
            <person name="Morata J."/>
            <person name="Symeonidi A."/>
            <person name="Hiss M."/>
            <person name="Muchero W."/>
            <person name="Kamisugi Y."/>
            <person name="Saleh O."/>
            <person name="Blanc G."/>
            <person name="Decker E.L."/>
            <person name="van Gessel N."/>
            <person name="Grimwood J."/>
            <person name="Hayes R.D."/>
            <person name="Graham S.W."/>
            <person name="Gunter L.E."/>
            <person name="McDaniel S.F."/>
            <person name="Hoernstein S.N.W."/>
            <person name="Larsson A."/>
            <person name="Li F.W."/>
            <person name="Perroud P.F."/>
            <person name="Phillips J."/>
            <person name="Ranjan P."/>
            <person name="Rokshar D.S."/>
            <person name="Rothfels C.J."/>
            <person name="Schneider L."/>
            <person name="Shu S."/>
            <person name="Stevenson D.W."/>
            <person name="Thummler F."/>
            <person name="Tillich M."/>
            <person name="Villarreal Aguilar J.C."/>
            <person name="Widiez T."/>
            <person name="Wong G.K."/>
            <person name="Wymore A."/>
            <person name="Zhang Y."/>
            <person name="Zimmer A.D."/>
            <person name="Quatrano R.S."/>
            <person name="Mayer K.F.X."/>
            <person name="Goodstein D."/>
            <person name="Casacuberta J.M."/>
            <person name="Vandepoele K."/>
            <person name="Reski R."/>
            <person name="Cuming A.C."/>
            <person name="Tuskan G.A."/>
            <person name="Maumus F."/>
            <person name="Salse J."/>
            <person name="Schmutz J."/>
            <person name="Rensing S.A."/>
        </authorList>
    </citation>
    <scope>NUCLEOTIDE SEQUENCE [LARGE SCALE GENOMIC DNA]</scope>
    <source>
        <strain evidence="5 6">cv. Gransden 2004</strain>
    </source>
</reference>
<dbReference type="FunFam" id="1.25.40.10:FF:000380">
    <property type="entry name" value="Pentatricopeptide repeat-containing protein, chloroplastic"/>
    <property type="match status" value="1"/>
</dbReference>
<dbReference type="GO" id="GO:0003723">
    <property type="term" value="F:RNA binding"/>
    <property type="evidence" value="ECO:0007669"/>
    <property type="project" value="InterPro"/>
</dbReference>
<dbReference type="EnsemblPlants" id="Pp3c4_16600V3.2">
    <property type="protein sequence ID" value="Pp3c4_16600V3.2"/>
    <property type="gene ID" value="Pp3c4_16600"/>
</dbReference>
<proteinExistence type="predicted"/>
<dbReference type="EnsemblPlants" id="Pp3c4_16600V3.1">
    <property type="protein sequence ID" value="Pp3c4_16600V3.1"/>
    <property type="gene ID" value="Pp3c4_16600"/>
</dbReference>
<dbReference type="GeneID" id="112281615"/>
<dbReference type="Gramene" id="Pp3c4_16600V3.1">
    <property type="protein sequence ID" value="Pp3c4_16600V3.1"/>
    <property type="gene ID" value="Pp3c4_16600"/>
</dbReference>
<feature type="repeat" description="PPR" evidence="2">
    <location>
        <begin position="162"/>
        <end position="196"/>
    </location>
</feature>
<feature type="repeat" description="PPR" evidence="2">
    <location>
        <begin position="364"/>
        <end position="398"/>
    </location>
</feature>
<dbReference type="GO" id="GO:0009451">
    <property type="term" value="P:RNA modification"/>
    <property type="evidence" value="ECO:0007669"/>
    <property type="project" value="InterPro"/>
</dbReference>
<dbReference type="RefSeq" id="XP_024374050.1">
    <property type="nucleotide sequence ID" value="XM_024518282.2"/>
</dbReference>
<dbReference type="PROSITE" id="PS51375">
    <property type="entry name" value="PPR"/>
    <property type="match status" value="6"/>
</dbReference>
<reference evidence="5" key="3">
    <citation type="submission" date="2020-12" db="UniProtKB">
        <authorList>
            <consortium name="EnsemblPlants"/>
        </authorList>
    </citation>
    <scope>IDENTIFICATION</scope>
</reference>